<reference evidence="2 3" key="2">
    <citation type="submission" date="2018-11" db="EMBL/GenBank/DDBJ databases">
        <authorList>
            <consortium name="Pathogen Informatics"/>
        </authorList>
    </citation>
    <scope>NUCLEOTIDE SEQUENCE [LARGE SCALE GENOMIC DNA]</scope>
</reference>
<evidence type="ECO:0000313" key="4">
    <source>
        <dbReference type="WBParaSite" id="BPAG_0001344001-mRNA-1"/>
    </source>
</evidence>
<feature type="transmembrane region" description="Helical" evidence="1">
    <location>
        <begin position="72"/>
        <end position="96"/>
    </location>
</feature>
<name>A0A0N4TWW6_BRUPA</name>
<evidence type="ECO:0000256" key="1">
    <source>
        <dbReference type="SAM" id="Phobius"/>
    </source>
</evidence>
<keyword evidence="1" id="KW-0812">Transmembrane</keyword>
<evidence type="ECO:0000313" key="2">
    <source>
        <dbReference type="EMBL" id="VDN94553.1"/>
    </source>
</evidence>
<keyword evidence="1" id="KW-1133">Transmembrane helix</keyword>
<protein>
    <submittedName>
        <fullName evidence="4">Col_cuticle_N domain-containing protein</fullName>
    </submittedName>
</protein>
<dbReference type="AlphaFoldDB" id="A0A0N4TWW6"/>
<dbReference type="EMBL" id="UZAD01013383">
    <property type="protein sequence ID" value="VDN94553.1"/>
    <property type="molecule type" value="Genomic_DNA"/>
</dbReference>
<gene>
    <name evidence="2" type="ORF">BPAG_LOCUS13368</name>
</gene>
<organism evidence="4">
    <name type="scientific">Brugia pahangi</name>
    <name type="common">Filarial nematode worm</name>
    <dbReference type="NCBI Taxonomy" id="6280"/>
    <lineage>
        <taxon>Eukaryota</taxon>
        <taxon>Metazoa</taxon>
        <taxon>Ecdysozoa</taxon>
        <taxon>Nematoda</taxon>
        <taxon>Chromadorea</taxon>
        <taxon>Rhabditida</taxon>
        <taxon>Spirurina</taxon>
        <taxon>Spiruromorpha</taxon>
        <taxon>Filarioidea</taxon>
        <taxon>Onchocercidae</taxon>
        <taxon>Brugia</taxon>
    </lineage>
</organism>
<dbReference type="WBParaSite" id="BPAG_0001344001-mRNA-1">
    <property type="protein sequence ID" value="BPAG_0001344001-mRNA-1"/>
    <property type="gene ID" value="BPAG_0001344001"/>
</dbReference>
<accession>A0A0N4TWW6</accession>
<keyword evidence="3" id="KW-1185">Reference proteome</keyword>
<sequence length="129" mass="14973">MRRIHMPYARQFNGDGLEATASLEHLSFNKISAQCRYKPTVSLFAHLSHLRTTSCYFVLHDDRHKFCFRHPYFRLVAVLMASLYTSGLLAVIYMLIMINKFDKELEHCTTTMIAITDVKVTIVDIKSQK</sequence>
<dbReference type="Proteomes" id="UP000278627">
    <property type="component" value="Unassembled WGS sequence"/>
</dbReference>
<evidence type="ECO:0000313" key="3">
    <source>
        <dbReference type="Proteomes" id="UP000278627"/>
    </source>
</evidence>
<keyword evidence="1" id="KW-0472">Membrane</keyword>
<reference evidence="4" key="1">
    <citation type="submission" date="2017-02" db="UniProtKB">
        <authorList>
            <consortium name="WormBaseParasite"/>
        </authorList>
    </citation>
    <scope>IDENTIFICATION</scope>
</reference>
<proteinExistence type="predicted"/>